<sequence length="307" mass="34218">MKLIEQYLVDKPQPLIGAKTIQLIVMREILDYTVLRTEEDRQLNTVYTPLSVKEDKPTRRVAFLATKQKAAESRQLEQILRTAAEEAKLSVTECYLKDKLCMKCPRCGLYGATSTESGQSDRANIKHRIEYSTAFSLLPYENIATVTTFNAINDKNITTGQALGSRYAVAPATLFPSIVTLKSVTWIELVQAVKTLLACKSYGAESRIGGDVRNTIIGVTAGWEEVITSLELTLELYDRRDKITPAEIAAFIKRDYVPKAGNPGKVIVLKPEQTDELIKECVNTALDKGFLEKAYKDIGEYRAVQVG</sequence>
<dbReference type="RefSeq" id="WP_192902773.1">
    <property type="nucleotide sequence ID" value="NZ_QFFZ01000005.1"/>
</dbReference>
<dbReference type="InterPro" id="IPR017574">
    <property type="entry name" value="CRISPR-assoc_prot_Cas7/Csc2"/>
</dbReference>
<dbReference type="EMBL" id="QFFZ01000005">
    <property type="protein sequence ID" value="TEB12820.1"/>
    <property type="molecule type" value="Genomic_DNA"/>
</dbReference>
<dbReference type="Proteomes" id="UP000297597">
    <property type="component" value="Unassembled WGS sequence"/>
</dbReference>
<evidence type="ECO:0000313" key="1">
    <source>
        <dbReference type="EMBL" id="TEB12820.1"/>
    </source>
</evidence>
<gene>
    <name evidence="1" type="ORF">Pmgp_00796</name>
</gene>
<keyword evidence="2" id="KW-1185">Reference proteome</keyword>
<evidence type="ECO:0008006" key="3">
    <source>
        <dbReference type="Google" id="ProtNLM"/>
    </source>
</evidence>
<dbReference type="AlphaFoldDB" id="A0A4Y7RVN5"/>
<name>A0A4Y7RVN5_9FIRM</name>
<reference evidence="1 2" key="1">
    <citation type="journal article" date="2018" name="Environ. Microbiol.">
        <title>Novel energy conservation strategies and behaviour of Pelotomaculum schinkii driving syntrophic propionate catabolism.</title>
        <authorList>
            <person name="Hidalgo-Ahumada C.A.P."/>
            <person name="Nobu M.K."/>
            <person name="Narihiro T."/>
            <person name="Tamaki H."/>
            <person name="Liu W.T."/>
            <person name="Kamagata Y."/>
            <person name="Stams A.J.M."/>
            <person name="Imachi H."/>
            <person name="Sousa D.Z."/>
        </authorList>
    </citation>
    <scope>NUCLEOTIDE SEQUENCE [LARGE SCALE GENOMIC DNA]</scope>
    <source>
        <strain evidence="1 2">MGP</strain>
    </source>
</reference>
<accession>A0A4Y7RVN5</accession>
<dbReference type="Pfam" id="PF18320">
    <property type="entry name" value="Csc2"/>
    <property type="match status" value="1"/>
</dbReference>
<proteinExistence type="predicted"/>
<organism evidence="1 2">
    <name type="scientific">Pelotomaculum propionicicum</name>
    <dbReference type="NCBI Taxonomy" id="258475"/>
    <lineage>
        <taxon>Bacteria</taxon>
        <taxon>Bacillati</taxon>
        <taxon>Bacillota</taxon>
        <taxon>Clostridia</taxon>
        <taxon>Eubacteriales</taxon>
        <taxon>Desulfotomaculaceae</taxon>
        <taxon>Pelotomaculum</taxon>
    </lineage>
</organism>
<comment type="caution">
    <text evidence="1">The sequence shown here is derived from an EMBL/GenBank/DDBJ whole genome shotgun (WGS) entry which is preliminary data.</text>
</comment>
<evidence type="ECO:0000313" key="2">
    <source>
        <dbReference type="Proteomes" id="UP000297597"/>
    </source>
</evidence>
<dbReference type="NCBIfam" id="TIGR03157">
    <property type="entry name" value="cas_Csc2"/>
    <property type="match status" value="1"/>
</dbReference>
<protein>
    <recommendedName>
        <fullName evidence="3">Type I-D CRISPR-associated protein Cas7/Csc2</fullName>
    </recommendedName>
</protein>